<dbReference type="EMBL" id="KZ452873">
    <property type="protein sequence ID" value="PKA48190.1"/>
    <property type="molecule type" value="Genomic_DNA"/>
</dbReference>
<keyword evidence="2" id="KW-1185">Reference proteome</keyword>
<sequence>MMKIGFYWPPTDERNAQVLALSLCTETPFVSNHALLASLHLLAKTNGGLSLVDFLSRPTAISIEDTIEDSDSSAGGGGKHENVICKQKVGDKGPMCCSSDSQQVISILVLVNKEGKQLRAENEQI</sequence>
<dbReference type="AlphaFoldDB" id="A0A2H9ZY10"/>
<organism evidence="1 2">
    <name type="scientific">Apostasia shenzhenica</name>
    <dbReference type="NCBI Taxonomy" id="1088818"/>
    <lineage>
        <taxon>Eukaryota</taxon>
        <taxon>Viridiplantae</taxon>
        <taxon>Streptophyta</taxon>
        <taxon>Embryophyta</taxon>
        <taxon>Tracheophyta</taxon>
        <taxon>Spermatophyta</taxon>
        <taxon>Magnoliopsida</taxon>
        <taxon>Liliopsida</taxon>
        <taxon>Asparagales</taxon>
        <taxon>Orchidaceae</taxon>
        <taxon>Apostasioideae</taxon>
        <taxon>Apostasia</taxon>
    </lineage>
</organism>
<reference evidence="1 2" key="1">
    <citation type="journal article" date="2017" name="Nature">
        <title>The Apostasia genome and the evolution of orchids.</title>
        <authorList>
            <person name="Zhang G.Q."/>
            <person name="Liu K.W."/>
            <person name="Li Z."/>
            <person name="Lohaus R."/>
            <person name="Hsiao Y.Y."/>
            <person name="Niu S.C."/>
            <person name="Wang J.Y."/>
            <person name="Lin Y.C."/>
            <person name="Xu Q."/>
            <person name="Chen L.J."/>
            <person name="Yoshida K."/>
            <person name="Fujiwara S."/>
            <person name="Wang Z.W."/>
            <person name="Zhang Y.Q."/>
            <person name="Mitsuda N."/>
            <person name="Wang M."/>
            <person name="Liu G.H."/>
            <person name="Pecoraro L."/>
            <person name="Huang H.X."/>
            <person name="Xiao X.J."/>
            <person name="Lin M."/>
            <person name="Wu X.Y."/>
            <person name="Wu W.L."/>
            <person name="Chen Y.Y."/>
            <person name="Chang S.B."/>
            <person name="Sakamoto S."/>
            <person name="Ohme-Takagi M."/>
            <person name="Yagi M."/>
            <person name="Zeng S.J."/>
            <person name="Shen C.Y."/>
            <person name="Yeh C.M."/>
            <person name="Luo Y.B."/>
            <person name="Tsai W.C."/>
            <person name="Van de Peer Y."/>
            <person name="Liu Z.J."/>
        </authorList>
    </citation>
    <scope>NUCLEOTIDE SEQUENCE [LARGE SCALE GENOMIC DNA]</scope>
    <source>
        <strain evidence="2">cv. Shenzhen</strain>
        <tissue evidence="1">Stem</tissue>
    </source>
</reference>
<proteinExistence type="predicted"/>
<name>A0A2H9ZY10_9ASPA</name>
<dbReference type="Proteomes" id="UP000236161">
    <property type="component" value="Unassembled WGS sequence"/>
</dbReference>
<evidence type="ECO:0000313" key="1">
    <source>
        <dbReference type="EMBL" id="PKA48190.1"/>
    </source>
</evidence>
<evidence type="ECO:0000313" key="2">
    <source>
        <dbReference type="Proteomes" id="UP000236161"/>
    </source>
</evidence>
<gene>
    <name evidence="1" type="ORF">AXF42_Ash021636</name>
</gene>
<accession>A0A2H9ZY10</accession>
<protein>
    <submittedName>
        <fullName evidence="1">Uncharacterized protein</fullName>
    </submittedName>
</protein>